<dbReference type="EMBL" id="CP049142">
    <property type="protein sequence ID" value="QIE91612.1"/>
    <property type="molecule type" value="Genomic_DNA"/>
</dbReference>
<name>A0A6G6J8L6_PSENT</name>
<dbReference type="Proteomes" id="UP000501063">
    <property type="component" value="Plasmid pPniHBP1_1"/>
</dbReference>
<evidence type="ECO:0000313" key="2">
    <source>
        <dbReference type="Proteomes" id="UP000501063"/>
    </source>
</evidence>
<geneLocation type="plasmid" evidence="2">
    <name>ppnihbp1_1</name>
</geneLocation>
<reference evidence="1 2" key="1">
    <citation type="submission" date="2020-02" db="EMBL/GenBank/DDBJ databases">
        <title>Integrative conjugative elements (ICEs) and plasmids drive adaptation of Pseudomonas nitroreducens strain HBP1 to wastewater environment.</title>
        <authorList>
            <person name="Sentchilo V."/>
            <person name="Carraro N."/>
            <person name="Bertelli C."/>
            <person name="van der Meer J.R."/>
        </authorList>
    </citation>
    <scope>NUCLEOTIDE SEQUENCE [LARGE SCALE GENOMIC DNA]</scope>
    <source>
        <strain evidence="1 2">HBP1</strain>
        <plasmid evidence="2">ppnihbp1_1</plasmid>
    </source>
</reference>
<gene>
    <name evidence="1" type="ORF">G5B91_35395</name>
</gene>
<sequence>MRKRIEAGLDKSGWKVTEDQPHIDTVRCWFYSMNLVSGVRLIGAASQELYRSAQTGKGIIAEANGKHPGVHPADQYLAAVSSFDSSLDQQTLEARGNLLGYLAGYARTTKTWQIAPPLNQVPGVHFIAIEWEAKTGIRVLRPAMAIASEPLSPAEIVEIASMQLAMHLDRSPHEAPIGM</sequence>
<dbReference type="AlphaFoldDB" id="A0A6G6J8L6"/>
<organism evidence="1 2">
    <name type="scientific">Pseudomonas nitroreducens</name>
    <dbReference type="NCBI Taxonomy" id="46680"/>
    <lineage>
        <taxon>Bacteria</taxon>
        <taxon>Pseudomonadati</taxon>
        <taxon>Pseudomonadota</taxon>
        <taxon>Gammaproteobacteria</taxon>
        <taxon>Pseudomonadales</taxon>
        <taxon>Pseudomonadaceae</taxon>
        <taxon>Pseudomonas</taxon>
    </lineage>
</organism>
<keyword evidence="1" id="KW-0614">Plasmid</keyword>
<accession>A0A6G6J8L6</accession>
<proteinExistence type="predicted"/>
<dbReference type="RefSeq" id="WP_128082532.1">
    <property type="nucleotide sequence ID" value="NZ_CP049142.1"/>
</dbReference>
<protein>
    <submittedName>
        <fullName evidence="1">Uncharacterized protein</fullName>
    </submittedName>
</protein>
<evidence type="ECO:0000313" key="1">
    <source>
        <dbReference type="EMBL" id="QIE91612.1"/>
    </source>
</evidence>
<dbReference type="KEGG" id="pnt:G5B91_35395"/>